<dbReference type="RefSeq" id="WP_134173642.1">
    <property type="nucleotide sequence ID" value="NZ_SOCQ01000001.1"/>
</dbReference>
<accession>A0A4R7VUT3</accession>
<proteinExistence type="predicted"/>
<dbReference type="AlphaFoldDB" id="A0A4R7VUT3"/>
<reference evidence="1 2" key="1">
    <citation type="submission" date="2019-03" db="EMBL/GenBank/DDBJ databases">
        <title>Genomic analyses of the natural microbiome of Caenorhabditis elegans.</title>
        <authorList>
            <person name="Samuel B."/>
        </authorList>
    </citation>
    <scope>NUCLEOTIDE SEQUENCE [LARGE SCALE GENOMIC DNA]</scope>
    <source>
        <strain evidence="1 2">BIGb0525</strain>
    </source>
</reference>
<dbReference type="Proteomes" id="UP000295804">
    <property type="component" value="Unassembled WGS sequence"/>
</dbReference>
<evidence type="ECO:0000313" key="1">
    <source>
        <dbReference type="EMBL" id="TDV52997.1"/>
    </source>
</evidence>
<protein>
    <submittedName>
        <fullName evidence="1">Uncharacterized protein</fullName>
    </submittedName>
</protein>
<evidence type="ECO:0000313" key="2">
    <source>
        <dbReference type="Proteomes" id="UP000295804"/>
    </source>
</evidence>
<sequence length="136" mass="15276">MELKFYQTAGGTYPEGQLFHAIVEVNSDQEDVERYQLYVCSVLDAIAQVPEDCDRLLAAISSVEAGVQASITDGGNDVLLNMSAEGVQVDILVNDDWTGQPQSWFTLQEWRKVLEQWKWLLELPDGTDEVVILRLS</sequence>
<gene>
    <name evidence="1" type="ORF">EDF87_10162</name>
</gene>
<dbReference type="EMBL" id="SOCQ01000001">
    <property type="protein sequence ID" value="TDV52997.1"/>
    <property type="molecule type" value="Genomic_DNA"/>
</dbReference>
<name>A0A4R7VUT3_9PSED</name>
<comment type="caution">
    <text evidence="1">The sequence shown here is derived from an EMBL/GenBank/DDBJ whole genome shotgun (WGS) entry which is preliminary data.</text>
</comment>
<organism evidence="1 2">
    <name type="scientific">Pseudomonas helmanticensis</name>
    <dbReference type="NCBI Taxonomy" id="1471381"/>
    <lineage>
        <taxon>Bacteria</taxon>
        <taxon>Pseudomonadati</taxon>
        <taxon>Pseudomonadota</taxon>
        <taxon>Gammaproteobacteria</taxon>
        <taxon>Pseudomonadales</taxon>
        <taxon>Pseudomonadaceae</taxon>
        <taxon>Pseudomonas</taxon>
    </lineage>
</organism>